<dbReference type="PROSITE" id="PS00109">
    <property type="entry name" value="PROTEIN_KINASE_TYR"/>
    <property type="match status" value="1"/>
</dbReference>
<evidence type="ECO:0000313" key="7">
    <source>
        <dbReference type="EMBL" id="MYR34133.1"/>
    </source>
</evidence>
<dbReference type="SMART" id="SM00220">
    <property type="entry name" value="S_TKc"/>
    <property type="match status" value="1"/>
</dbReference>
<dbReference type="AlphaFoldDB" id="A0A7K2IW10"/>
<comment type="caution">
    <text evidence="7">The sequence shown here is derived from an EMBL/GenBank/DDBJ whole genome shotgun (WGS) entry which is preliminary data.</text>
</comment>
<evidence type="ECO:0000256" key="1">
    <source>
        <dbReference type="ARBA" id="ARBA00022679"/>
    </source>
</evidence>
<dbReference type="Proteomes" id="UP000467124">
    <property type="component" value="Unassembled WGS sequence"/>
</dbReference>
<dbReference type="PANTHER" id="PTHR43289:SF34">
    <property type="entry name" value="SERINE_THREONINE-PROTEIN KINASE YBDM-RELATED"/>
    <property type="match status" value="1"/>
</dbReference>
<dbReference type="EMBL" id="WWHY01000001">
    <property type="protein sequence ID" value="MYR34133.1"/>
    <property type="molecule type" value="Genomic_DNA"/>
</dbReference>
<gene>
    <name evidence="7" type="ORF">GTW20_18200</name>
</gene>
<evidence type="ECO:0000256" key="4">
    <source>
        <dbReference type="ARBA" id="ARBA00022840"/>
    </source>
</evidence>
<evidence type="ECO:0000256" key="5">
    <source>
        <dbReference type="SAM" id="MobiDB-lite"/>
    </source>
</evidence>
<proteinExistence type="predicted"/>
<evidence type="ECO:0000313" key="8">
    <source>
        <dbReference type="Proteomes" id="UP000467124"/>
    </source>
</evidence>
<dbReference type="GO" id="GO:0005524">
    <property type="term" value="F:ATP binding"/>
    <property type="evidence" value="ECO:0007669"/>
    <property type="project" value="UniProtKB-KW"/>
</dbReference>
<dbReference type="RefSeq" id="WP_161111422.1">
    <property type="nucleotide sequence ID" value="NZ_WWHY01000001.1"/>
</dbReference>
<feature type="region of interest" description="Disordered" evidence="5">
    <location>
        <begin position="325"/>
        <end position="403"/>
    </location>
</feature>
<feature type="domain" description="Protein kinase" evidence="6">
    <location>
        <begin position="26"/>
        <end position="283"/>
    </location>
</feature>
<dbReference type="InterPro" id="IPR008266">
    <property type="entry name" value="Tyr_kinase_AS"/>
</dbReference>
<dbReference type="InterPro" id="IPR000719">
    <property type="entry name" value="Prot_kinase_dom"/>
</dbReference>
<feature type="region of interest" description="Disordered" evidence="5">
    <location>
        <begin position="1"/>
        <end position="20"/>
    </location>
</feature>
<sequence>MDSSSPALPPNVTPLTDGDPLQVGRYRLVGRLGADGLGTLYAGVSPDHEAVSLKIAAPEWTAGGDDTGGEVIGERLDGVCGLGVRDGGVHEGRPWAAIDHVPGLEFPQGLWVEGRPDEGRVLALAAGLAEALSSLHSKGLVHGDLRPVNVVIAADGPRLMDFGLTRRIDSVTPTQNADCLGWSAPERYEGAVASTATDVHGWAGLVVAAATGGPPFGTSPAGHLPGRVPGQIVWEMAARAREARVDLDRVPETLRPLVSRALSADPALRPGAEDVYLECLLLLGIDEQATADTWSDRLRELVAGHWPVLDLDRYDPVRWSDLALTPEGRGREDRLPDSGPGNPMESDPEPPERGADVPVPGITASGAAGARRDGEAADYLFGGARSGGSEPAPEPGESVPARGGGGRRTGLLLGAAGAALLLLLGGGYVLFDALGESSGVSADEEGGSEPEEGSGEGAMASDEPVPLDCSDTERVQAQQSLAHWRPFDPEAGSSESLLPLLTPGPEGVPVADAEIWPFAYPVDHDTVDFGLATPEIPAFPVVSVCMSQVRGTPEGAEFTVEVTYHPNMGSYNVYAEDFMALTPLDPEQNGGVDKLTLRGGGGYEFGSPLTTLAVLSPEHPSERLTVLIPGSPERGGVAYRPTAHSGSLVHELSGHCYDVDGTLGWRDRERLGSGFFALPDTSLTDNDMMDCPT</sequence>
<reference evidence="7 8" key="1">
    <citation type="journal article" date="2019" name="Nat. Commun.">
        <title>The antimicrobial potential of Streptomyces from insect microbiomes.</title>
        <authorList>
            <person name="Chevrette M.G."/>
            <person name="Carlson C.M."/>
            <person name="Ortega H.E."/>
            <person name="Thomas C."/>
            <person name="Ananiev G.E."/>
            <person name="Barns K.J."/>
            <person name="Book A.J."/>
            <person name="Cagnazzo J."/>
            <person name="Carlos C."/>
            <person name="Flanigan W."/>
            <person name="Grubbs K.J."/>
            <person name="Horn H.A."/>
            <person name="Hoffmann F.M."/>
            <person name="Klassen J.L."/>
            <person name="Knack J.J."/>
            <person name="Lewin G.R."/>
            <person name="McDonald B.R."/>
            <person name="Muller L."/>
            <person name="Melo W.G.P."/>
            <person name="Pinto-Tomas A.A."/>
            <person name="Schmitz A."/>
            <person name="Wendt-Pienkowski E."/>
            <person name="Wildman S."/>
            <person name="Zhao M."/>
            <person name="Zhang F."/>
            <person name="Bugni T.S."/>
            <person name="Andes D.R."/>
            <person name="Pupo M.T."/>
            <person name="Currie C.R."/>
        </authorList>
    </citation>
    <scope>NUCLEOTIDE SEQUENCE [LARGE SCALE GENOMIC DNA]</scope>
    <source>
        <strain evidence="7 8">SID5840</strain>
    </source>
</reference>
<dbReference type="Pfam" id="PF00069">
    <property type="entry name" value="Pkinase"/>
    <property type="match status" value="1"/>
</dbReference>
<keyword evidence="2" id="KW-0547">Nucleotide-binding</keyword>
<dbReference type="PROSITE" id="PS50011">
    <property type="entry name" value="PROTEIN_KINASE_DOM"/>
    <property type="match status" value="1"/>
</dbReference>
<keyword evidence="4" id="KW-0067">ATP-binding</keyword>
<accession>A0A7K2IW10</accession>
<dbReference type="InterPro" id="IPR011009">
    <property type="entry name" value="Kinase-like_dom_sf"/>
</dbReference>
<dbReference type="Gene3D" id="1.10.510.10">
    <property type="entry name" value="Transferase(Phosphotransferase) domain 1"/>
    <property type="match status" value="1"/>
</dbReference>
<dbReference type="GO" id="GO:0004674">
    <property type="term" value="F:protein serine/threonine kinase activity"/>
    <property type="evidence" value="ECO:0007669"/>
    <property type="project" value="TreeGrafter"/>
</dbReference>
<feature type="region of interest" description="Disordered" evidence="5">
    <location>
        <begin position="438"/>
        <end position="468"/>
    </location>
</feature>
<name>A0A7K2IW10_9ACTN</name>
<protein>
    <submittedName>
        <fullName evidence="7">Protein kinase</fullName>
    </submittedName>
</protein>
<dbReference type="PANTHER" id="PTHR43289">
    <property type="entry name" value="MITOGEN-ACTIVATED PROTEIN KINASE KINASE KINASE 20-RELATED"/>
    <property type="match status" value="1"/>
</dbReference>
<keyword evidence="1" id="KW-0808">Transferase</keyword>
<evidence type="ECO:0000256" key="3">
    <source>
        <dbReference type="ARBA" id="ARBA00022777"/>
    </source>
</evidence>
<evidence type="ECO:0000259" key="6">
    <source>
        <dbReference type="PROSITE" id="PS50011"/>
    </source>
</evidence>
<feature type="compositionally biased region" description="Acidic residues" evidence="5">
    <location>
        <begin position="442"/>
        <end position="454"/>
    </location>
</feature>
<keyword evidence="3 7" id="KW-0418">Kinase</keyword>
<evidence type="ECO:0000256" key="2">
    <source>
        <dbReference type="ARBA" id="ARBA00022741"/>
    </source>
</evidence>
<organism evidence="7 8">
    <name type="scientific">Nocardiopsis alba</name>
    <dbReference type="NCBI Taxonomy" id="53437"/>
    <lineage>
        <taxon>Bacteria</taxon>
        <taxon>Bacillati</taxon>
        <taxon>Actinomycetota</taxon>
        <taxon>Actinomycetes</taxon>
        <taxon>Streptosporangiales</taxon>
        <taxon>Nocardiopsidaceae</taxon>
        <taxon>Nocardiopsis</taxon>
    </lineage>
</organism>
<dbReference type="SUPFAM" id="SSF56112">
    <property type="entry name" value="Protein kinase-like (PK-like)"/>
    <property type="match status" value="1"/>
</dbReference>